<feature type="transmembrane region" description="Helical" evidence="2">
    <location>
        <begin position="214"/>
        <end position="236"/>
    </location>
</feature>
<keyword evidence="4" id="KW-1185">Reference proteome</keyword>
<protein>
    <submittedName>
        <fullName evidence="3">Uncharacterized protein</fullName>
    </submittedName>
</protein>
<keyword evidence="1" id="KW-0175">Coiled coil</keyword>
<evidence type="ECO:0000313" key="4">
    <source>
        <dbReference type="Proteomes" id="UP000327157"/>
    </source>
</evidence>
<feature type="coiled-coil region" evidence="1">
    <location>
        <begin position="127"/>
        <end position="154"/>
    </location>
</feature>
<comment type="caution">
    <text evidence="3">The sequence shown here is derived from an EMBL/GenBank/DDBJ whole genome shotgun (WGS) entry which is preliminary data.</text>
</comment>
<accession>A0A5N5HJD1</accession>
<proteinExistence type="predicted"/>
<keyword evidence="2" id="KW-0812">Transmembrane</keyword>
<dbReference type="OrthoDB" id="1834961at2759"/>
<reference evidence="4" key="2">
    <citation type="submission" date="2019-10" db="EMBL/GenBank/DDBJ databases">
        <title>A de novo genome assembly of a pear dwarfing rootstock.</title>
        <authorList>
            <person name="Wang F."/>
            <person name="Wang J."/>
            <person name="Li S."/>
            <person name="Zhang Y."/>
            <person name="Fang M."/>
            <person name="Ma L."/>
            <person name="Zhao Y."/>
            <person name="Jiang S."/>
        </authorList>
    </citation>
    <scope>NUCLEOTIDE SEQUENCE [LARGE SCALE GENOMIC DNA]</scope>
</reference>
<dbReference type="AlphaFoldDB" id="A0A5N5HJD1"/>
<dbReference type="EMBL" id="SMOL01000160">
    <property type="protein sequence ID" value="KAB2625610.1"/>
    <property type="molecule type" value="Genomic_DNA"/>
</dbReference>
<evidence type="ECO:0000313" key="3">
    <source>
        <dbReference type="EMBL" id="KAB2625610.1"/>
    </source>
</evidence>
<organism evidence="3 4">
    <name type="scientific">Pyrus ussuriensis x Pyrus communis</name>
    <dbReference type="NCBI Taxonomy" id="2448454"/>
    <lineage>
        <taxon>Eukaryota</taxon>
        <taxon>Viridiplantae</taxon>
        <taxon>Streptophyta</taxon>
        <taxon>Embryophyta</taxon>
        <taxon>Tracheophyta</taxon>
        <taxon>Spermatophyta</taxon>
        <taxon>Magnoliopsida</taxon>
        <taxon>eudicotyledons</taxon>
        <taxon>Gunneridae</taxon>
        <taxon>Pentapetalae</taxon>
        <taxon>rosids</taxon>
        <taxon>fabids</taxon>
        <taxon>Rosales</taxon>
        <taxon>Rosaceae</taxon>
        <taxon>Amygdaloideae</taxon>
        <taxon>Maleae</taxon>
        <taxon>Pyrus</taxon>
    </lineage>
</organism>
<keyword evidence="2" id="KW-0472">Membrane</keyword>
<name>A0A5N5HJD1_9ROSA</name>
<gene>
    <name evidence="3" type="ORF">D8674_017270</name>
</gene>
<sequence>MEKDDVKKRSDVALHIVENAKIINAPCKNAPKDDVVLFIKKVGESSGNSKYKSHGKFTFGRKQGWFTSRRVKSLSKESSLAFLVVEVDIVVLVLQKWRRLSCPRRLLSCRKKTNLHLNENDSPYNDKEEKDDVIAALEAQVQKLLKSQENLMSQIHVLQANKIMYHEANRKQLLELNEANNKMLSLGKLHGDYVENGSSLTSTKSRFVTQNLNLFPRVITMEIWAIFVLSVGHFTLGRMIL</sequence>
<evidence type="ECO:0000256" key="2">
    <source>
        <dbReference type="SAM" id="Phobius"/>
    </source>
</evidence>
<keyword evidence="2" id="KW-1133">Transmembrane helix</keyword>
<dbReference type="Proteomes" id="UP000327157">
    <property type="component" value="Chromosome 16"/>
</dbReference>
<reference evidence="3 4" key="3">
    <citation type="submission" date="2019-11" db="EMBL/GenBank/DDBJ databases">
        <title>A de novo genome assembly of a pear dwarfing rootstock.</title>
        <authorList>
            <person name="Wang F."/>
            <person name="Wang J."/>
            <person name="Li S."/>
            <person name="Zhang Y."/>
            <person name="Fang M."/>
            <person name="Ma L."/>
            <person name="Zhao Y."/>
            <person name="Jiang S."/>
        </authorList>
    </citation>
    <scope>NUCLEOTIDE SEQUENCE [LARGE SCALE GENOMIC DNA]</scope>
    <source>
        <strain evidence="3">S2</strain>
        <tissue evidence="3">Leaf</tissue>
    </source>
</reference>
<reference evidence="3 4" key="1">
    <citation type="submission" date="2019-09" db="EMBL/GenBank/DDBJ databases">
        <authorList>
            <person name="Ou C."/>
        </authorList>
    </citation>
    <scope>NUCLEOTIDE SEQUENCE [LARGE SCALE GENOMIC DNA]</scope>
    <source>
        <strain evidence="3">S2</strain>
        <tissue evidence="3">Leaf</tissue>
    </source>
</reference>
<evidence type="ECO:0000256" key="1">
    <source>
        <dbReference type="SAM" id="Coils"/>
    </source>
</evidence>